<dbReference type="Proteomes" id="UP000229554">
    <property type="component" value="Unassembled WGS sequence"/>
</dbReference>
<evidence type="ECO:0000313" key="2">
    <source>
        <dbReference type="Proteomes" id="UP000229554"/>
    </source>
</evidence>
<dbReference type="AlphaFoldDB" id="A0A2M8KSR7"/>
<sequence length="173" mass="19475">MLPNSDVEHDKRIEAIFSSSPLLTTFINGDLRDLDTWQRNMQSRMEPIRESFEEILGPRWQQTTIIPLLITLASMKIFDQSLSFEMQHGIINIVLGIGFQVGDIEACREIVKELCVRLGEVNAIDLKFINKFSAGKVVDAVTGLLGSGVYIRQLQGNDTPDSFMDFIDGLDIQ</sequence>
<accession>A0A2M8KSR7</accession>
<organism evidence="1 2">
    <name type="scientific">Candidatus Roizmanbacteria bacterium CG10_big_fil_rev_8_21_14_0_10_39_6</name>
    <dbReference type="NCBI Taxonomy" id="1974853"/>
    <lineage>
        <taxon>Bacteria</taxon>
        <taxon>Candidatus Roizmaniibacteriota</taxon>
    </lineage>
</organism>
<gene>
    <name evidence="1" type="ORF">COU88_02155</name>
</gene>
<comment type="caution">
    <text evidence="1">The sequence shown here is derived from an EMBL/GenBank/DDBJ whole genome shotgun (WGS) entry which is preliminary data.</text>
</comment>
<dbReference type="EMBL" id="PFED01000092">
    <property type="protein sequence ID" value="PJE62955.1"/>
    <property type="molecule type" value="Genomic_DNA"/>
</dbReference>
<name>A0A2M8KSR7_9BACT</name>
<protein>
    <submittedName>
        <fullName evidence="1">Uncharacterized protein</fullName>
    </submittedName>
</protein>
<reference evidence="2" key="1">
    <citation type="submission" date="2017-09" db="EMBL/GenBank/DDBJ databases">
        <title>Depth-based differentiation of microbial function through sediment-hosted aquifers and enrichment of novel symbionts in the deep terrestrial subsurface.</title>
        <authorList>
            <person name="Probst A.J."/>
            <person name="Ladd B."/>
            <person name="Jarett J.K."/>
            <person name="Geller-Mcgrath D.E."/>
            <person name="Sieber C.M.K."/>
            <person name="Emerson J.B."/>
            <person name="Anantharaman K."/>
            <person name="Thomas B.C."/>
            <person name="Malmstrom R."/>
            <person name="Stieglmeier M."/>
            <person name="Klingl A."/>
            <person name="Woyke T."/>
            <person name="Ryan C.M."/>
            <person name="Banfield J.F."/>
        </authorList>
    </citation>
    <scope>NUCLEOTIDE SEQUENCE [LARGE SCALE GENOMIC DNA]</scope>
</reference>
<evidence type="ECO:0000313" key="1">
    <source>
        <dbReference type="EMBL" id="PJE62955.1"/>
    </source>
</evidence>
<proteinExistence type="predicted"/>